<keyword evidence="3" id="KW-1185">Reference proteome</keyword>
<dbReference type="Proteomes" id="UP001356427">
    <property type="component" value="Unassembled WGS sequence"/>
</dbReference>
<evidence type="ECO:0000256" key="1">
    <source>
        <dbReference type="SAM" id="SignalP"/>
    </source>
</evidence>
<keyword evidence="1" id="KW-0732">Signal</keyword>
<sequence length="54" mass="5995">MASHLSLSILLLIFSRLSDMESCESLSADEEVPMNVPRDCCHILVCHGLNVYVC</sequence>
<accession>A0AAN8LTR2</accession>
<evidence type="ECO:0000313" key="3">
    <source>
        <dbReference type="Proteomes" id="UP001356427"/>
    </source>
</evidence>
<reference evidence="2 3" key="1">
    <citation type="submission" date="2021-04" db="EMBL/GenBank/DDBJ databases">
        <authorList>
            <person name="De Guttry C."/>
            <person name="Zahm M."/>
            <person name="Klopp C."/>
            <person name="Cabau C."/>
            <person name="Louis A."/>
            <person name="Berthelot C."/>
            <person name="Parey E."/>
            <person name="Roest Crollius H."/>
            <person name="Montfort J."/>
            <person name="Robinson-Rechavi M."/>
            <person name="Bucao C."/>
            <person name="Bouchez O."/>
            <person name="Gislard M."/>
            <person name="Lluch J."/>
            <person name="Milhes M."/>
            <person name="Lampietro C."/>
            <person name="Lopez Roques C."/>
            <person name="Donnadieu C."/>
            <person name="Braasch I."/>
            <person name="Desvignes T."/>
            <person name="Postlethwait J."/>
            <person name="Bobe J."/>
            <person name="Wedekind C."/>
            <person name="Guiguen Y."/>
        </authorList>
    </citation>
    <scope>NUCLEOTIDE SEQUENCE [LARGE SCALE GENOMIC DNA]</scope>
    <source>
        <strain evidence="2">Cs_M1</strain>
        <tissue evidence="2">Blood</tissue>
    </source>
</reference>
<dbReference type="EMBL" id="JAGTTL010000011">
    <property type="protein sequence ID" value="KAK6316394.1"/>
    <property type="molecule type" value="Genomic_DNA"/>
</dbReference>
<gene>
    <name evidence="2" type="ORF">J4Q44_G00139180</name>
</gene>
<evidence type="ECO:0000313" key="2">
    <source>
        <dbReference type="EMBL" id="KAK6316394.1"/>
    </source>
</evidence>
<dbReference type="AlphaFoldDB" id="A0AAN8LTR2"/>
<feature type="signal peptide" evidence="1">
    <location>
        <begin position="1"/>
        <end position="20"/>
    </location>
</feature>
<feature type="chain" id="PRO_5042853416" evidence="1">
    <location>
        <begin position="21"/>
        <end position="54"/>
    </location>
</feature>
<comment type="caution">
    <text evidence="2">The sequence shown here is derived from an EMBL/GenBank/DDBJ whole genome shotgun (WGS) entry which is preliminary data.</text>
</comment>
<organism evidence="2 3">
    <name type="scientific">Coregonus suidteri</name>
    <dbReference type="NCBI Taxonomy" id="861788"/>
    <lineage>
        <taxon>Eukaryota</taxon>
        <taxon>Metazoa</taxon>
        <taxon>Chordata</taxon>
        <taxon>Craniata</taxon>
        <taxon>Vertebrata</taxon>
        <taxon>Euteleostomi</taxon>
        <taxon>Actinopterygii</taxon>
        <taxon>Neopterygii</taxon>
        <taxon>Teleostei</taxon>
        <taxon>Protacanthopterygii</taxon>
        <taxon>Salmoniformes</taxon>
        <taxon>Salmonidae</taxon>
        <taxon>Coregoninae</taxon>
        <taxon>Coregonus</taxon>
    </lineage>
</organism>
<name>A0AAN8LTR2_9TELE</name>
<protein>
    <submittedName>
        <fullName evidence="2">Uncharacterized protein</fullName>
    </submittedName>
</protein>
<proteinExistence type="predicted"/>